<evidence type="ECO:0000313" key="3">
    <source>
        <dbReference type="EMBL" id="ELR12556.1"/>
    </source>
</evidence>
<protein>
    <submittedName>
        <fullName evidence="3">Uncharacterized protein</fullName>
    </submittedName>
</protein>
<dbReference type="AlphaFoldDB" id="L8GK45"/>
<evidence type="ECO:0000256" key="1">
    <source>
        <dbReference type="SAM" id="Phobius"/>
    </source>
</evidence>
<keyword evidence="1" id="KW-0472">Membrane</keyword>
<feature type="signal peptide" evidence="2">
    <location>
        <begin position="1"/>
        <end position="22"/>
    </location>
</feature>
<gene>
    <name evidence="3" type="ORF">ACA1_329620</name>
</gene>
<reference evidence="3 4" key="1">
    <citation type="journal article" date="2013" name="Genome Biol.">
        <title>Genome of Acanthamoeba castellanii highlights extensive lateral gene transfer and early evolution of tyrosine kinase signaling.</title>
        <authorList>
            <person name="Clarke M."/>
            <person name="Lohan A.J."/>
            <person name="Liu B."/>
            <person name="Lagkouvardos I."/>
            <person name="Roy S."/>
            <person name="Zafar N."/>
            <person name="Bertelli C."/>
            <person name="Schilde C."/>
            <person name="Kianianmomeni A."/>
            <person name="Burglin T.R."/>
            <person name="Frech C."/>
            <person name="Turcotte B."/>
            <person name="Kopec K.O."/>
            <person name="Synnott J.M."/>
            <person name="Choo C."/>
            <person name="Paponov I."/>
            <person name="Finkler A."/>
            <person name="Soon Heng Tan C."/>
            <person name="Hutchins A.P."/>
            <person name="Weinmeier T."/>
            <person name="Rattei T."/>
            <person name="Chu J.S."/>
            <person name="Gimenez G."/>
            <person name="Irimia M."/>
            <person name="Rigden D.J."/>
            <person name="Fitzpatrick D.A."/>
            <person name="Lorenzo-Morales J."/>
            <person name="Bateman A."/>
            <person name="Chiu C.H."/>
            <person name="Tang P."/>
            <person name="Hegemann P."/>
            <person name="Fromm H."/>
            <person name="Raoult D."/>
            <person name="Greub G."/>
            <person name="Miranda-Saavedra D."/>
            <person name="Chen N."/>
            <person name="Nash P."/>
            <person name="Ginger M.L."/>
            <person name="Horn M."/>
            <person name="Schaap P."/>
            <person name="Caler L."/>
            <person name="Loftus B."/>
        </authorList>
    </citation>
    <scope>NUCLEOTIDE SEQUENCE [LARGE SCALE GENOMIC DNA]</scope>
    <source>
        <strain evidence="3 4">Neff</strain>
    </source>
</reference>
<name>L8GK45_ACACF</name>
<accession>L8GK45</accession>
<keyword evidence="2" id="KW-0732">Signal</keyword>
<dbReference type="EMBL" id="KB008108">
    <property type="protein sequence ID" value="ELR12556.1"/>
    <property type="molecule type" value="Genomic_DNA"/>
</dbReference>
<sequence>MSGLRFAIMLVLLAVAVRTTTAASPWMGFFCPKDSCPHCYYGFQTCFATAGQYQNENFAAFSLEPIASDTAEGFNFTVLFYNNASCSGLEQVVARTPSCALGACCATGLVTLHLNSDVEFHAFTVLNMTSSTSPSPSPTPKPCDSDDDKPPLWTVIVMAALGGSSAVLLVVVVGLVCFLVKRGQYQTLN</sequence>
<evidence type="ECO:0000256" key="2">
    <source>
        <dbReference type="SAM" id="SignalP"/>
    </source>
</evidence>
<keyword evidence="4" id="KW-1185">Reference proteome</keyword>
<feature type="chain" id="PRO_5003989823" evidence="2">
    <location>
        <begin position="23"/>
        <end position="189"/>
    </location>
</feature>
<dbReference type="Proteomes" id="UP000011083">
    <property type="component" value="Unassembled WGS sequence"/>
</dbReference>
<proteinExistence type="predicted"/>
<dbReference type="GeneID" id="14913072"/>
<dbReference type="VEuPathDB" id="AmoebaDB:ACA1_329620"/>
<feature type="transmembrane region" description="Helical" evidence="1">
    <location>
        <begin position="152"/>
        <end position="180"/>
    </location>
</feature>
<dbReference type="RefSeq" id="XP_004334569.1">
    <property type="nucleotide sequence ID" value="XM_004334521.1"/>
</dbReference>
<dbReference type="KEGG" id="acan:ACA1_329620"/>
<keyword evidence="1" id="KW-0812">Transmembrane</keyword>
<keyword evidence="1" id="KW-1133">Transmembrane helix</keyword>
<evidence type="ECO:0000313" key="4">
    <source>
        <dbReference type="Proteomes" id="UP000011083"/>
    </source>
</evidence>
<organism evidence="3 4">
    <name type="scientific">Acanthamoeba castellanii (strain ATCC 30010 / Neff)</name>
    <dbReference type="NCBI Taxonomy" id="1257118"/>
    <lineage>
        <taxon>Eukaryota</taxon>
        <taxon>Amoebozoa</taxon>
        <taxon>Discosea</taxon>
        <taxon>Longamoebia</taxon>
        <taxon>Centramoebida</taxon>
        <taxon>Acanthamoebidae</taxon>
        <taxon>Acanthamoeba</taxon>
    </lineage>
</organism>